<evidence type="ECO:0000313" key="2">
    <source>
        <dbReference type="Proteomes" id="UP000463931"/>
    </source>
</evidence>
<dbReference type="InterPro" id="IPR014858">
    <property type="entry name" value="BrxB"/>
</dbReference>
<name>A0AAE6WIM4_9LACO</name>
<evidence type="ECO:0000313" key="1">
    <source>
        <dbReference type="EMBL" id="QIA90642.1"/>
    </source>
</evidence>
<protein>
    <submittedName>
        <fullName evidence="1">DUF1788 domain-containing protein</fullName>
    </submittedName>
</protein>
<accession>A0AAE6WIM4</accession>
<dbReference type="AlphaFoldDB" id="A0AAE6WIM4"/>
<dbReference type="RefSeq" id="WP_163588065.1">
    <property type="nucleotide sequence ID" value="NZ_CP040852.1"/>
</dbReference>
<reference evidence="1 2" key="1">
    <citation type="journal article" date="2019" name="Nat. Med.">
        <title>Preventing dysbiosis of the neonatal mouse intestinal microbiome protects against late-onset sepsis.</title>
        <authorList>
            <person name="Singer J.R."/>
            <person name="Blosser E.G."/>
            <person name="Zindl C.L."/>
            <person name="Silberger D.J."/>
            <person name="Conlan S."/>
            <person name="Laufer V.A."/>
            <person name="DiToro D."/>
            <person name="Deming C."/>
            <person name="Kumar R."/>
            <person name="Morrow C.D."/>
            <person name="Segre J.A."/>
            <person name="Gray M.J."/>
            <person name="Randolph D.A."/>
            <person name="Weaver C.T."/>
        </authorList>
    </citation>
    <scope>NUCLEOTIDE SEQUENCE [LARGE SCALE GENOMIC DNA]</scope>
    <source>
        <strain evidence="1 2">V10</strain>
    </source>
</reference>
<proteinExistence type="predicted"/>
<sequence>MGKTIKDSLSILDETIKSEDFLKNRGLGNEVGYYIFDYDPKDELLVREYVRELCEQNIQTKDGYTIKVFNLYKIMIELLEEKKYLDIISKWEKQHDIMFVATRINRLLKMEEFDDSQMYFTKYIMDRVEENSVVILTGIGEIYPLVRAHSVLNKMHLVYTKRPVIMMYPGEYDNKLRLTILNTNRDANYYRAFRIH</sequence>
<dbReference type="Proteomes" id="UP000463931">
    <property type="component" value="Chromosome"/>
</dbReference>
<organism evidence="1 2">
    <name type="scientific">Ligilactobacillus murinus</name>
    <dbReference type="NCBI Taxonomy" id="1622"/>
    <lineage>
        <taxon>Bacteria</taxon>
        <taxon>Bacillati</taxon>
        <taxon>Bacillota</taxon>
        <taxon>Bacilli</taxon>
        <taxon>Lactobacillales</taxon>
        <taxon>Lactobacillaceae</taxon>
        <taxon>Ligilactobacillus</taxon>
    </lineage>
</organism>
<gene>
    <name evidence="1" type="ORF">FEE40_11005</name>
</gene>
<dbReference type="Pfam" id="PF08747">
    <property type="entry name" value="BrxB"/>
    <property type="match status" value="1"/>
</dbReference>
<dbReference type="EMBL" id="CP040852">
    <property type="protein sequence ID" value="QIA90642.1"/>
    <property type="molecule type" value="Genomic_DNA"/>
</dbReference>